<dbReference type="GO" id="GO:0006177">
    <property type="term" value="P:GMP biosynthetic process"/>
    <property type="evidence" value="ECO:0007669"/>
    <property type="project" value="UniProtKB-UniRule"/>
</dbReference>
<evidence type="ECO:0000256" key="5">
    <source>
        <dbReference type="ARBA" id="ARBA00022737"/>
    </source>
</evidence>
<feature type="binding site" evidence="13 16">
    <location>
        <begin position="247"/>
        <end position="249"/>
    </location>
    <ligand>
        <name>NAD(+)</name>
        <dbReference type="ChEBI" id="CHEBI:57540"/>
    </ligand>
</feature>
<evidence type="ECO:0000259" key="21">
    <source>
        <dbReference type="PROSITE" id="PS51371"/>
    </source>
</evidence>
<feature type="active site" description="Thioimidate intermediate" evidence="13 14">
    <location>
        <position position="304"/>
    </location>
</feature>
<dbReference type="Proteomes" id="UP000250918">
    <property type="component" value="Unassembled WGS sequence"/>
</dbReference>
<accession>A0A855X139</accession>
<sequence length="488" mass="51896">MAKIVDKTALTFDDILLTPAYSTVLPRDVDVATVIAPGIALQIPLLSAAMDTVTESPLAIALAREGGLGVIHKNMSPEAQAVEVDKVKRSESGMIVDPITLPPTSTISEALGVMKKFSISGIPITENGKLVGILTNRDLRFLIDTGLKVSEVMTKDKLITVPQGTDLETAKSMLQKHRIEKLLIVDDQYRLKGMITVKDIMKRIQYPHACKDDRGRLRVAAAVGVGPDLESRAEKLVAAGVDLLAVDSSHGHSQGVLKAVMFLKKRYPDVPVMGGNIATTEGAEALIGSGADCIKVGIGPGSICTTRVVTGAGMPQVTAIMNAVEAAQKANIPVVADGGIRYSGDITKSLACGAQAVMIGSLLAGVEESPGEILLFEGRSYKVYRGMGSLGAMKDGSKDRYFQEHEEEASKLVPEGVEGRVPYKGKLSELVFQLVGGIRSGMGLCGAANLKELMEKTQIVTITQAGVLESHPHSVPISKEAPNYRRMY</sequence>
<comment type="subunit">
    <text evidence="3 13">Homotetramer.</text>
</comment>
<evidence type="ECO:0000256" key="1">
    <source>
        <dbReference type="ARBA" id="ARBA00001958"/>
    </source>
</evidence>
<evidence type="ECO:0000256" key="4">
    <source>
        <dbReference type="ARBA" id="ARBA00022723"/>
    </source>
</evidence>
<feature type="binding site" evidence="13">
    <location>
        <position position="469"/>
    </location>
    <ligand>
        <name>K(+)</name>
        <dbReference type="ChEBI" id="CHEBI:29103"/>
        <note>ligand shared between two tetrameric partners</note>
    </ligand>
</feature>
<dbReference type="UniPathway" id="UPA00601">
    <property type="reaction ID" value="UER00295"/>
</dbReference>
<dbReference type="FunFam" id="3.20.20.70:FF:000003">
    <property type="entry name" value="GMP reductase"/>
    <property type="match status" value="1"/>
</dbReference>
<dbReference type="InterPro" id="IPR005990">
    <property type="entry name" value="IMP_DH"/>
</dbReference>
<dbReference type="SUPFAM" id="SSF51412">
    <property type="entry name" value="Inosine monophosphate dehydrogenase (IMPDH)"/>
    <property type="match status" value="1"/>
</dbReference>
<evidence type="ECO:0000256" key="11">
    <source>
        <dbReference type="ARBA" id="ARBA00023122"/>
    </source>
</evidence>
<dbReference type="EMBL" id="PQAP01000099">
    <property type="protein sequence ID" value="PWB71891.1"/>
    <property type="molecule type" value="Genomic_DNA"/>
</dbReference>
<dbReference type="EC" id="1.1.1.205" evidence="13 20"/>
<evidence type="ECO:0000256" key="13">
    <source>
        <dbReference type="HAMAP-Rule" id="MF_01964"/>
    </source>
</evidence>
<dbReference type="InterPro" id="IPR013785">
    <property type="entry name" value="Aldolase_TIM"/>
</dbReference>
<dbReference type="AlphaFoldDB" id="A0A855X139"/>
<dbReference type="CDD" id="cd00381">
    <property type="entry name" value="IMPDH"/>
    <property type="match status" value="1"/>
</dbReference>
<dbReference type="InterPro" id="IPR000644">
    <property type="entry name" value="CBS_dom"/>
</dbReference>
<evidence type="ECO:0000256" key="9">
    <source>
        <dbReference type="ARBA" id="ARBA00023002"/>
    </source>
</evidence>
<dbReference type="PROSITE" id="PS00487">
    <property type="entry name" value="IMP_DH_GMP_RED"/>
    <property type="match status" value="1"/>
</dbReference>
<keyword evidence="10 13" id="KW-0520">NAD</keyword>
<organism evidence="22 23">
    <name type="scientific">candidate division GN15 bacterium</name>
    <dbReference type="NCBI Taxonomy" id="2072418"/>
    <lineage>
        <taxon>Bacteria</taxon>
        <taxon>candidate division GN15</taxon>
    </lineage>
</organism>
<evidence type="ECO:0000256" key="17">
    <source>
        <dbReference type="PIRSR" id="PIRSR000130-4"/>
    </source>
</evidence>
<evidence type="ECO:0000256" key="19">
    <source>
        <dbReference type="RuleBase" id="RU003927"/>
    </source>
</evidence>
<gene>
    <name evidence="13" type="primary">guaB</name>
    <name evidence="22" type="ORF">C3F09_07330</name>
</gene>
<dbReference type="InterPro" id="IPR001093">
    <property type="entry name" value="IMP_DH_GMPRt"/>
</dbReference>
<feature type="binding site" description="in other chain" evidence="13 17">
    <location>
        <position position="304"/>
    </location>
    <ligand>
        <name>K(+)</name>
        <dbReference type="ChEBI" id="CHEBI:29103"/>
        <note>ligand shared between two tetrameric partners</note>
    </ligand>
</feature>
<feature type="binding site" evidence="13 16">
    <location>
        <begin position="297"/>
        <end position="299"/>
    </location>
    <ligand>
        <name>NAD(+)</name>
        <dbReference type="ChEBI" id="CHEBI:57540"/>
    </ligand>
</feature>
<evidence type="ECO:0000256" key="14">
    <source>
        <dbReference type="PIRSR" id="PIRSR000130-1"/>
    </source>
</evidence>
<keyword evidence="5" id="KW-0677">Repeat</keyword>
<dbReference type="SUPFAM" id="SSF54631">
    <property type="entry name" value="CBS-domain pair"/>
    <property type="match status" value="1"/>
</dbReference>
<evidence type="ECO:0000256" key="12">
    <source>
        <dbReference type="ARBA" id="ARBA00048028"/>
    </source>
</evidence>
<feature type="binding site" evidence="13 15">
    <location>
        <position position="302"/>
    </location>
    <ligand>
        <name>IMP</name>
        <dbReference type="ChEBI" id="CHEBI:58053"/>
    </ligand>
</feature>
<dbReference type="InterPro" id="IPR015875">
    <property type="entry name" value="IMP_DH/GMP_Rdtase_CS"/>
</dbReference>
<dbReference type="InterPro" id="IPR046342">
    <property type="entry name" value="CBS_dom_sf"/>
</dbReference>
<feature type="binding site" description="in other chain" evidence="13 17">
    <location>
        <position position="299"/>
    </location>
    <ligand>
        <name>K(+)</name>
        <dbReference type="ChEBI" id="CHEBI:29103"/>
        <note>ligand shared between two tetrameric partners</note>
    </ligand>
</feature>
<dbReference type="PANTHER" id="PTHR11911:SF111">
    <property type="entry name" value="INOSINE-5'-MONOPHOSPHATE DEHYDROGENASE"/>
    <property type="match status" value="1"/>
</dbReference>
<comment type="catalytic activity">
    <reaction evidence="12 13 20">
        <text>IMP + NAD(+) + H2O = XMP + NADH + H(+)</text>
        <dbReference type="Rhea" id="RHEA:11708"/>
        <dbReference type="ChEBI" id="CHEBI:15377"/>
        <dbReference type="ChEBI" id="CHEBI:15378"/>
        <dbReference type="ChEBI" id="CHEBI:57464"/>
        <dbReference type="ChEBI" id="CHEBI:57540"/>
        <dbReference type="ChEBI" id="CHEBI:57945"/>
        <dbReference type="ChEBI" id="CHEBI:58053"/>
        <dbReference type="EC" id="1.1.1.205"/>
    </reaction>
</comment>
<dbReference type="SMART" id="SM00116">
    <property type="entry name" value="CBS"/>
    <property type="match status" value="2"/>
</dbReference>
<dbReference type="NCBIfam" id="TIGR01302">
    <property type="entry name" value="IMP_dehydrog"/>
    <property type="match status" value="1"/>
</dbReference>
<dbReference type="Pfam" id="PF00571">
    <property type="entry name" value="CBS"/>
    <property type="match status" value="2"/>
</dbReference>
<dbReference type="HAMAP" id="MF_01964">
    <property type="entry name" value="IMPDH"/>
    <property type="match status" value="1"/>
</dbReference>
<keyword evidence="8 13" id="KW-0630">Potassium</keyword>
<comment type="caution">
    <text evidence="22">The sequence shown here is derived from an EMBL/GenBank/DDBJ whole genome shotgun (WGS) entry which is preliminary data.</text>
</comment>
<evidence type="ECO:0000256" key="8">
    <source>
        <dbReference type="ARBA" id="ARBA00022958"/>
    </source>
</evidence>
<evidence type="ECO:0000256" key="20">
    <source>
        <dbReference type="RuleBase" id="RU003928"/>
    </source>
</evidence>
<dbReference type="SMART" id="SM01240">
    <property type="entry name" value="IMPDH"/>
    <property type="match status" value="1"/>
</dbReference>
<evidence type="ECO:0000256" key="2">
    <source>
        <dbReference type="ARBA" id="ARBA00005502"/>
    </source>
</evidence>
<dbReference type="PANTHER" id="PTHR11911">
    <property type="entry name" value="INOSINE-5-MONOPHOSPHATE DEHYDROGENASE RELATED"/>
    <property type="match status" value="1"/>
</dbReference>
<dbReference type="CDD" id="cd04601">
    <property type="entry name" value="CBS_pair_IMPDH"/>
    <property type="match status" value="1"/>
</dbReference>
<reference evidence="22 23" key="1">
    <citation type="journal article" date="2018" name="ISME J.">
        <title>A methanotrophic archaeon couples anaerobic oxidation of methane to Fe(III) reduction.</title>
        <authorList>
            <person name="Cai C."/>
            <person name="Leu A.O."/>
            <person name="Xie G.J."/>
            <person name="Guo J."/>
            <person name="Feng Y."/>
            <person name="Zhao J.X."/>
            <person name="Tyson G.W."/>
            <person name="Yuan Z."/>
            <person name="Hu S."/>
        </authorList>
    </citation>
    <scope>NUCLEOTIDE SEQUENCE [LARGE SCALE GENOMIC DNA]</scope>
    <source>
        <strain evidence="22">FeB_12</strain>
    </source>
</reference>
<dbReference type="PIRSF" id="PIRSF000130">
    <property type="entry name" value="IMPDH"/>
    <property type="match status" value="1"/>
</dbReference>
<comment type="cofactor">
    <cofactor evidence="1 13">
        <name>K(+)</name>
        <dbReference type="ChEBI" id="CHEBI:29103"/>
    </cofactor>
</comment>
<evidence type="ECO:0000256" key="18">
    <source>
        <dbReference type="PROSITE-ProRule" id="PRU00703"/>
    </source>
</evidence>
<evidence type="ECO:0000256" key="6">
    <source>
        <dbReference type="ARBA" id="ARBA00022749"/>
    </source>
</evidence>
<evidence type="ECO:0000256" key="10">
    <source>
        <dbReference type="ARBA" id="ARBA00023027"/>
    </source>
</evidence>
<evidence type="ECO:0000256" key="7">
    <source>
        <dbReference type="ARBA" id="ARBA00022755"/>
    </source>
</evidence>
<evidence type="ECO:0000256" key="16">
    <source>
        <dbReference type="PIRSR" id="PIRSR000130-3"/>
    </source>
</evidence>
<feature type="binding site" evidence="13 15">
    <location>
        <begin position="337"/>
        <end position="339"/>
    </location>
    <ligand>
        <name>IMP</name>
        <dbReference type="ChEBI" id="CHEBI:58053"/>
    </ligand>
</feature>
<evidence type="ECO:0000313" key="23">
    <source>
        <dbReference type="Proteomes" id="UP000250918"/>
    </source>
</evidence>
<evidence type="ECO:0000313" key="22">
    <source>
        <dbReference type="EMBL" id="PWB71891.1"/>
    </source>
</evidence>
<keyword evidence="6 13" id="KW-0332">GMP biosynthesis</keyword>
<evidence type="ECO:0000256" key="3">
    <source>
        <dbReference type="ARBA" id="ARBA00011881"/>
    </source>
</evidence>
<dbReference type="GO" id="GO:0046872">
    <property type="term" value="F:metal ion binding"/>
    <property type="evidence" value="ECO:0007669"/>
    <property type="project" value="UniProtKB-UniRule"/>
</dbReference>
<comment type="activity regulation">
    <text evidence="13">Mycophenolic acid (MPA) is a non-competitive inhibitor that prevents formation of the closed enzyme conformation by binding to the same site as the amobile flap. In contrast, mizoribine monophosphate (MZP) is a competitive inhibitor that induces the closed conformation. MPA is a potent inhibitor of mammalian IMPDHs but a poor inhibitor of the bacterial enzymes. MZP is a more potent inhibitor of bacterial IMPDH.</text>
</comment>
<dbReference type="GO" id="GO:0003938">
    <property type="term" value="F:IMP dehydrogenase activity"/>
    <property type="evidence" value="ECO:0007669"/>
    <property type="project" value="UniProtKB-UniRule"/>
</dbReference>
<comment type="pathway">
    <text evidence="13 20">Purine metabolism; XMP biosynthesis via de novo pathway; XMP from IMP: step 1/1.</text>
</comment>
<feature type="binding site" evidence="13">
    <location>
        <position position="471"/>
    </location>
    <ligand>
        <name>K(+)</name>
        <dbReference type="ChEBI" id="CHEBI:29103"/>
        <note>ligand shared between two tetrameric partners</note>
    </ligand>
</feature>
<name>A0A855X139_9BACT</name>
<comment type="function">
    <text evidence="13">Catalyzes the conversion of inosine 5'-phosphate (IMP) to xanthosine 5'-phosphate (XMP), the first committed and rate-limiting step in the de novo synthesis of guanine nucleotides, and therefore plays an important role in the regulation of cell growth.</text>
</comment>
<feature type="binding site" evidence="13 15">
    <location>
        <begin position="360"/>
        <end position="361"/>
    </location>
    <ligand>
        <name>IMP</name>
        <dbReference type="ChEBI" id="CHEBI:58053"/>
    </ligand>
</feature>
<feature type="domain" description="CBS" evidence="21">
    <location>
        <begin position="153"/>
        <end position="210"/>
    </location>
</feature>
<feature type="binding site" description="in other chain" evidence="13 17">
    <location>
        <position position="301"/>
    </location>
    <ligand>
        <name>K(+)</name>
        <dbReference type="ChEBI" id="CHEBI:29103"/>
        <note>ligand shared between two tetrameric partners</note>
    </ligand>
</feature>
<feature type="binding site" evidence="13 15">
    <location>
        <position position="415"/>
    </location>
    <ligand>
        <name>IMP</name>
        <dbReference type="ChEBI" id="CHEBI:58053"/>
    </ligand>
</feature>
<feature type="active site" description="Proton acceptor" evidence="13 14">
    <location>
        <position position="400"/>
    </location>
</feature>
<feature type="domain" description="CBS" evidence="21">
    <location>
        <begin position="94"/>
        <end position="149"/>
    </location>
</feature>
<dbReference type="Pfam" id="PF00478">
    <property type="entry name" value="IMPDH"/>
    <property type="match status" value="1"/>
</dbReference>
<keyword evidence="11 18" id="KW-0129">CBS domain</keyword>
<dbReference type="PROSITE" id="PS51371">
    <property type="entry name" value="CBS"/>
    <property type="match status" value="2"/>
</dbReference>
<dbReference type="Gene3D" id="3.20.20.70">
    <property type="entry name" value="Aldolase class I"/>
    <property type="match status" value="1"/>
</dbReference>
<feature type="binding site" evidence="13 15">
    <location>
        <begin position="384"/>
        <end position="388"/>
    </location>
    <ligand>
        <name>IMP</name>
        <dbReference type="ChEBI" id="CHEBI:58053"/>
    </ligand>
</feature>
<keyword evidence="4 13" id="KW-0479">Metal-binding</keyword>
<feature type="binding site" evidence="13">
    <location>
        <position position="470"/>
    </location>
    <ligand>
        <name>K(+)</name>
        <dbReference type="ChEBI" id="CHEBI:29103"/>
        <note>ligand shared between two tetrameric partners</note>
    </ligand>
</feature>
<comment type="similarity">
    <text evidence="2 13 19">Belongs to the IMPDH/GMPR family.</text>
</comment>
<dbReference type="GO" id="GO:0000166">
    <property type="term" value="F:nucleotide binding"/>
    <property type="evidence" value="ECO:0007669"/>
    <property type="project" value="UniProtKB-UniRule"/>
</dbReference>
<keyword evidence="9 13" id="KW-0560">Oxidoreductase</keyword>
<keyword evidence="7 13" id="KW-0658">Purine biosynthesis</keyword>
<dbReference type="GO" id="GO:0006183">
    <property type="term" value="P:GTP biosynthetic process"/>
    <property type="evidence" value="ECO:0007669"/>
    <property type="project" value="TreeGrafter"/>
</dbReference>
<proteinExistence type="inferred from homology"/>
<protein>
    <recommendedName>
        <fullName evidence="13 20">Inosine-5'-monophosphate dehydrogenase</fullName>
        <shortName evidence="13">IMP dehydrogenase</shortName>
        <shortName evidence="13">IMPD</shortName>
        <shortName evidence="13">IMPDH</shortName>
        <ecNumber evidence="13 20">1.1.1.205</ecNumber>
    </recommendedName>
</protein>
<evidence type="ECO:0000256" key="15">
    <source>
        <dbReference type="PIRSR" id="PIRSR000130-2"/>
    </source>
</evidence>